<protein>
    <submittedName>
        <fullName evidence="2">DUF805 domain-containing protein</fullName>
    </submittedName>
</protein>
<organism evidence="2 3">
    <name type="scientific">Beggiatoa leptomitoformis</name>
    <dbReference type="NCBI Taxonomy" id="288004"/>
    <lineage>
        <taxon>Bacteria</taxon>
        <taxon>Pseudomonadati</taxon>
        <taxon>Pseudomonadota</taxon>
        <taxon>Gammaproteobacteria</taxon>
        <taxon>Thiotrichales</taxon>
        <taxon>Thiotrichaceae</taxon>
        <taxon>Beggiatoa</taxon>
    </lineage>
</organism>
<dbReference type="PANTHER" id="PTHR34980:SF3">
    <property type="entry name" value="BLR8105 PROTEIN"/>
    <property type="match status" value="1"/>
</dbReference>
<dbReference type="PANTHER" id="PTHR34980">
    <property type="entry name" value="INNER MEMBRANE PROTEIN-RELATED-RELATED"/>
    <property type="match status" value="1"/>
</dbReference>
<keyword evidence="1" id="KW-0472">Membrane</keyword>
<dbReference type="Pfam" id="PF05656">
    <property type="entry name" value="DUF805"/>
    <property type="match status" value="1"/>
</dbReference>
<dbReference type="Proteomes" id="UP000234271">
    <property type="component" value="Chromosome"/>
</dbReference>
<name>A0A2N9YAE5_9GAMM</name>
<feature type="transmembrane region" description="Helical" evidence="1">
    <location>
        <begin position="101"/>
        <end position="118"/>
    </location>
</feature>
<gene>
    <name evidence="2" type="ORF">BLE401_01095</name>
</gene>
<dbReference type="InterPro" id="IPR008523">
    <property type="entry name" value="DUF805"/>
</dbReference>
<feature type="transmembrane region" description="Helical" evidence="1">
    <location>
        <begin position="39"/>
        <end position="65"/>
    </location>
</feature>
<dbReference type="GO" id="GO:0005886">
    <property type="term" value="C:plasma membrane"/>
    <property type="evidence" value="ECO:0007669"/>
    <property type="project" value="TreeGrafter"/>
</dbReference>
<feature type="transmembrane region" description="Helical" evidence="1">
    <location>
        <begin position="154"/>
        <end position="176"/>
    </location>
</feature>
<evidence type="ECO:0000313" key="2">
    <source>
        <dbReference type="EMBL" id="AUI67425.1"/>
    </source>
</evidence>
<dbReference type="EMBL" id="CP018889">
    <property type="protein sequence ID" value="AUI67425.1"/>
    <property type="molecule type" value="Genomic_DNA"/>
</dbReference>
<feature type="transmembrane region" description="Helical" evidence="1">
    <location>
        <begin position="124"/>
        <end position="142"/>
    </location>
</feature>
<sequence length="186" mass="21101">MTHIDPYKAPQASLETPFAEEYGKLQLFNSATRLNRLRYIAYTHMLILISSVLIFVFAVILSPYLSETKPIFLLIILVVGAMGINFIWVIQRLHDMNLSGWWLVGLLVLSFLLTYFKLEIFNSLLSTVFWVVLTLVPGTATNNQYGNPPPPNTLSVYLAFILPLLLLVAIAGLLVYTGYYHNNLNY</sequence>
<feature type="transmembrane region" description="Helical" evidence="1">
    <location>
        <begin position="71"/>
        <end position="89"/>
    </location>
</feature>
<keyword evidence="1" id="KW-0812">Transmembrane</keyword>
<proteinExistence type="predicted"/>
<keyword evidence="3" id="KW-1185">Reference proteome</keyword>
<dbReference type="AlphaFoldDB" id="A0A2N9YAE5"/>
<reference evidence="3" key="1">
    <citation type="submission" date="2016-12" db="EMBL/GenBank/DDBJ databases">
        <title>Complete Genome Sequence of Beggiatoa leptomitiformis D-401.</title>
        <authorList>
            <person name="Fomenkov A."/>
            <person name="Vincze T."/>
            <person name="Grabovich M."/>
            <person name="Anton B.P."/>
            <person name="Dubinina G."/>
            <person name="Orlova M."/>
            <person name="Belousova E."/>
            <person name="Roberts R.J."/>
        </authorList>
    </citation>
    <scope>NUCLEOTIDE SEQUENCE [LARGE SCALE GENOMIC DNA]</scope>
    <source>
        <strain evidence="3">D-401</strain>
    </source>
</reference>
<dbReference type="OrthoDB" id="9812349at2"/>
<evidence type="ECO:0000256" key="1">
    <source>
        <dbReference type="SAM" id="Phobius"/>
    </source>
</evidence>
<accession>A0A2N9YAE5</accession>
<evidence type="ECO:0000313" key="3">
    <source>
        <dbReference type="Proteomes" id="UP000234271"/>
    </source>
</evidence>
<dbReference type="STRING" id="288004.AL038_04900"/>
<dbReference type="RefSeq" id="WP_062149843.1">
    <property type="nucleotide sequence ID" value="NZ_CP012373.2"/>
</dbReference>
<keyword evidence="1" id="KW-1133">Transmembrane helix</keyword>
<dbReference type="KEGG" id="blep:AL038_04900"/>